<dbReference type="InterPro" id="IPR002048">
    <property type="entry name" value="EF_hand_dom"/>
</dbReference>
<protein>
    <submittedName>
        <fullName evidence="3">EF-hand domain-containing protein</fullName>
    </submittedName>
</protein>
<dbReference type="Gene3D" id="1.10.238.10">
    <property type="entry name" value="EF-hand"/>
    <property type="match status" value="3"/>
</dbReference>
<evidence type="ECO:0000313" key="4">
    <source>
        <dbReference type="Proteomes" id="UP001165653"/>
    </source>
</evidence>
<dbReference type="Proteomes" id="UP001165653">
    <property type="component" value="Unassembled WGS sequence"/>
</dbReference>
<evidence type="ECO:0000313" key="3">
    <source>
        <dbReference type="EMBL" id="MCW1912629.1"/>
    </source>
</evidence>
<feature type="chain" id="PRO_5046232216" evidence="1">
    <location>
        <begin position="29"/>
        <end position="226"/>
    </location>
</feature>
<reference evidence="3" key="1">
    <citation type="submission" date="2022-10" db="EMBL/GenBank/DDBJ databases">
        <title>Luteolibacter sp. GHJ8, whole genome shotgun sequencing project.</title>
        <authorList>
            <person name="Zhao G."/>
            <person name="Shen L."/>
        </authorList>
    </citation>
    <scope>NUCLEOTIDE SEQUENCE</scope>
    <source>
        <strain evidence="3">GHJ8</strain>
    </source>
</reference>
<sequence>MKNQSNPIRRLLAATTLASGLALSSAQAGGLDANAIFVAADLDISGTLSLGEFTTTLDAGVSARAALKKFRGADRNVNGSIELTEFLIFTGTIPKPTKIEELFDQTDTNADASINFDEFTATFKAKASLVSIRRHFVRADVDASGGISETEWENFKRGRGQAGINLTVFELADFNADNQLTVVEYGYVFPRTASEAKVLAKFNKLDDDDNGVLVTAEFNPGVRAGR</sequence>
<dbReference type="InterPro" id="IPR011992">
    <property type="entry name" value="EF-hand-dom_pair"/>
</dbReference>
<evidence type="ECO:0000256" key="1">
    <source>
        <dbReference type="SAM" id="SignalP"/>
    </source>
</evidence>
<keyword evidence="1" id="KW-0732">Signal</keyword>
<dbReference type="RefSeq" id="WP_264511222.1">
    <property type="nucleotide sequence ID" value="NZ_JAPDDR010000002.1"/>
</dbReference>
<feature type="domain" description="EF-hand" evidence="2">
    <location>
        <begin position="94"/>
        <end position="129"/>
    </location>
</feature>
<accession>A0ABT3FZF8</accession>
<gene>
    <name evidence="3" type="ORF">OJ996_03520</name>
</gene>
<organism evidence="3 4">
    <name type="scientific">Luteolibacter rhizosphaerae</name>
    <dbReference type="NCBI Taxonomy" id="2989719"/>
    <lineage>
        <taxon>Bacteria</taxon>
        <taxon>Pseudomonadati</taxon>
        <taxon>Verrucomicrobiota</taxon>
        <taxon>Verrucomicrobiia</taxon>
        <taxon>Verrucomicrobiales</taxon>
        <taxon>Verrucomicrobiaceae</taxon>
        <taxon>Luteolibacter</taxon>
    </lineage>
</organism>
<dbReference type="Pfam" id="PF13202">
    <property type="entry name" value="EF-hand_5"/>
    <property type="match status" value="1"/>
</dbReference>
<dbReference type="PROSITE" id="PS50222">
    <property type="entry name" value="EF_HAND_2"/>
    <property type="match status" value="1"/>
</dbReference>
<dbReference type="EMBL" id="JAPDDR010000002">
    <property type="protein sequence ID" value="MCW1912629.1"/>
    <property type="molecule type" value="Genomic_DNA"/>
</dbReference>
<name>A0ABT3FZF8_9BACT</name>
<comment type="caution">
    <text evidence="3">The sequence shown here is derived from an EMBL/GenBank/DDBJ whole genome shotgun (WGS) entry which is preliminary data.</text>
</comment>
<evidence type="ECO:0000259" key="2">
    <source>
        <dbReference type="PROSITE" id="PS50222"/>
    </source>
</evidence>
<dbReference type="Pfam" id="PF13499">
    <property type="entry name" value="EF-hand_7"/>
    <property type="match status" value="1"/>
</dbReference>
<proteinExistence type="predicted"/>
<dbReference type="SMART" id="SM00054">
    <property type="entry name" value="EFh"/>
    <property type="match status" value="4"/>
</dbReference>
<feature type="signal peptide" evidence="1">
    <location>
        <begin position="1"/>
        <end position="28"/>
    </location>
</feature>
<dbReference type="SUPFAM" id="SSF47473">
    <property type="entry name" value="EF-hand"/>
    <property type="match status" value="1"/>
</dbReference>
<keyword evidence="4" id="KW-1185">Reference proteome</keyword>